<protein>
    <submittedName>
        <fullName evidence="2">Uncharacterized protein</fullName>
    </submittedName>
</protein>
<evidence type="ECO:0000256" key="1">
    <source>
        <dbReference type="SAM" id="MobiDB-lite"/>
    </source>
</evidence>
<gene>
    <name evidence="2" type="ORF">QVD17_05612</name>
</gene>
<dbReference type="Proteomes" id="UP001229421">
    <property type="component" value="Unassembled WGS sequence"/>
</dbReference>
<feature type="region of interest" description="Disordered" evidence="1">
    <location>
        <begin position="138"/>
        <end position="165"/>
    </location>
</feature>
<accession>A0AAD8LE71</accession>
<dbReference type="AlphaFoldDB" id="A0AAD8LE71"/>
<proteinExistence type="predicted"/>
<keyword evidence="3" id="KW-1185">Reference proteome</keyword>
<sequence length="165" mass="18615">MKPGKREHAMWRDFARYLPVLSETIKACTDTIPIIPIYLQPRYSLIIDSASHGGRRKHMPEVTTNNNGVTILPTEIAAQCEVERIANNTNIYGKVVSRIQGRKYIKGQKCKHHKTIVAKVLNLKNTADHVFNLRKRSPSCMSSTMQPQHSPEPDPFSPLDQANAV</sequence>
<organism evidence="2 3">
    <name type="scientific">Tagetes erecta</name>
    <name type="common">African marigold</name>
    <dbReference type="NCBI Taxonomy" id="13708"/>
    <lineage>
        <taxon>Eukaryota</taxon>
        <taxon>Viridiplantae</taxon>
        <taxon>Streptophyta</taxon>
        <taxon>Embryophyta</taxon>
        <taxon>Tracheophyta</taxon>
        <taxon>Spermatophyta</taxon>
        <taxon>Magnoliopsida</taxon>
        <taxon>eudicotyledons</taxon>
        <taxon>Gunneridae</taxon>
        <taxon>Pentapetalae</taxon>
        <taxon>asterids</taxon>
        <taxon>campanulids</taxon>
        <taxon>Asterales</taxon>
        <taxon>Asteraceae</taxon>
        <taxon>Asteroideae</taxon>
        <taxon>Heliantheae alliance</taxon>
        <taxon>Tageteae</taxon>
        <taxon>Tagetes</taxon>
    </lineage>
</organism>
<reference evidence="2" key="1">
    <citation type="journal article" date="2023" name="bioRxiv">
        <title>Improved chromosome-level genome assembly for marigold (Tagetes erecta).</title>
        <authorList>
            <person name="Jiang F."/>
            <person name="Yuan L."/>
            <person name="Wang S."/>
            <person name="Wang H."/>
            <person name="Xu D."/>
            <person name="Wang A."/>
            <person name="Fan W."/>
        </authorList>
    </citation>
    <scope>NUCLEOTIDE SEQUENCE</scope>
    <source>
        <strain evidence="2">WSJ</strain>
        <tissue evidence="2">Leaf</tissue>
    </source>
</reference>
<evidence type="ECO:0000313" key="2">
    <source>
        <dbReference type="EMBL" id="KAK1439792.1"/>
    </source>
</evidence>
<name>A0AAD8LE71_TARER</name>
<evidence type="ECO:0000313" key="3">
    <source>
        <dbReference type="Proteomes" id="UP001229421"/>
    </source>
</evidence>
<dbReference type="EMBL" id="JAUHHV010000001">
    <property type="protein sequence ID" value="KAK1439792.1"/>
    <property type="molecule type" value="Genomic_DNA"/>
</dbReference>
<comment type="caution">
    <text evidence="2">The sequence shown here is derived from an EMBL/GenBank/DDBJ whole genome shotgun (WGS) entry which is preliminary data.</text>
</comment>
<feature type="compositionally biased region" description="Polar residues" evidence="1">
    <location>
        <begin position="139"/>
        <end position="149"/>
    </location>
</feature>